<keyword evidence="3" id="KW-1185">Reference proteome</keyword>
<protein>
    <submittedName>
        <fullName evidence="2">Uncharacterized protein</fullName>
    </submittedName>
</protein>
<evidence type="ECO:0000313" key="3">
    <source>
        <dbReference type="Proteomes" id="UP000012179"/>
    </source>
</evidence>
<dbReference type="Proteomes" id="UP000012179">
    <property type="component" value="Chromosome"/>
</dbReference>
<reference evidence="2 3" key="1">
    <citation type="journal article" date="2015" name="Int. J. Syst. Evol. Microbiol.">
        <title>Nitrosospira lacus sp. nov., a psychrotolerant, ammonia-oxidizing bacterium from sandy lake sediment.</title>
        <authorList>
            <person name="Urakawa H."/>
            <person name="Garcia J.C."/>
            <person name="Nielsen J.L."/>
            <person name="Le V.Q."/>
            <person name="Kozlowski J.A."/>
            <person name="Stein L.Y."/>
            <person name="Lim C.K."/>
            <person name="Pommerening-Roser A."/>
            <person name="Martens-Habbena W."/>
            <person name="Stahl D.A."/>
            <person name="Klotz M.G."/>
        </authorList>
    </citation>
    <scope>NUCLEOTIDE SEQUENCE [LARGE SCALE GENOMIC DNA]</scope>
    <source>
        <strain evidence="2 3">APG3</strain>
    </source>
</reference>
<gene>
    <name evidence="2" type="ORF">EBAPG3_006205</name>
</gene>
<feature type="transmembrane region" description="Helical" evidence="1">
    <location>
        <begin position="34"/>
        <end position="54"/>
    </location>
</feature>
<proteinExistence type="predicted"/>
<dbReference type="OrthoDB" id="8562371at2"/>
<keyword evidence="1" id="KW-1133">Transmembrane helix</keyword>
<dbReference type="AlphaFoldDB" id="A0A1W6SNM8"/>
<evidence type="ECO:0000256" key="1">
    <source>
        <dbReference type="SAM" id="Phobius"/>
    </source>
</evidence>
<dbReference type="EMBL" id="CP021106">
    <property type="protein sequence ID" value="ARO87397.1"/>
    <property type="molecule type" value="Genomic_DNA"/>
</dbReference>
<feature type="transmembrane region" description="Helical" evidence="1">
    <location>
        <begin position="60"/>
        <end position="77"/>
    </location>
</feature>
<accession>A0A1W6SNM8</accession>
<keyword evidence="1" id="KW-0472">Membrane</keyword>
<organism evidence="2 3">
    <name type="scientific">Nitrosospira lacus</name>
    <dbReference type="NCBI Taxonomy" id="1288494"/>
    <lineage>
        <taxon>Bacteria</taxon>
        <taxon>Pseudomonadati</taxon>
        <taxon>Pseudomonadota</taxon>
        <taxon>Betaproteobacteria</taxon>
        <taxon>Nitrosomonadales</taxon>
        <taxon>Nitrosomonadaceae</taxon>
        <taxon>Nitrosospira</taxon>
    </lineage>
</organism>
<dbReference type="RefSeq" id="WP_004181020.1">
    <property type="nucleotide sequence ID" value="NZ_CP021106.3"/>
</dbReference>
<dbReference type="eggNOG" id="ENOG5031WFY">
    <property type="taxonomic scope" value="Bacteria"/>
</dbReference>
<dbReference type="KEGG" id="nlc:EBAPG3_006205"/>
<keyword evidence="1" id="KW-0812">Transmembrane</keyword>
<sequence length="104" mass="12089">MDLTNWTDEEVISVREKLQAWRLQREAPTWGNKFLNWTGFLGAFAFLTGLTDVFFGGPTVLNILLIVLGVLACFSWYKGDKQHKKNISFLEKLEQELIRRGHKF</sequence>
<name>A0A1W6SNM8_9PROT</name>
<evidence type="ECO:0000313" key="2">
    <source>
        <dbReference type="EMBL" id="ARO87397.1"/>
    </source>
</evidence>